<dbReference type="PANTHER" id="PTHR47027:SF20">
    <property type="entry name" value="REVERSE TRANSCRIPTASE-LIKE PROTEIN WITH RNA-DIRECTED DNA POLYMERASE DOMAIN"/>
    <property type="match status" value="1"/>
</dbReference>
<gene>
    <name evidence="3" type="primary">LOC109487145</name>
</gene>
<dbReference type="PANTHER" id="PTHR47027">
    <property type="entry name" value="REVERSE TRANSCRIPTASE DOMAIN-CONTAINING PROTEIN"/>
    <property type="match status" value="1"/>
</dbReference>
<dbReference type="Proteomes" id="UP000515135">
    <property type="component" value="Unplaced"/>
</dbReference>
<dbReference type="RefSeq" id="XP_019646676.1">
    <property type="nucleotide sequence ID" value="XM_019791117.1"/>
</dbReference>
<dbReference type="AlphaFoldDB" id="A0A6P5AX94"/>
<dbReference type="OrthoDB" id="6160173at2759"/>
<feature type="compositionally biased region" description="Basic and acidic residues" evidence="1">
    <location>
        <begin position="108"/>
        <end position="119"/>
    </location>
</feature>
<reference evidence="3" key="1">
    <citation type="submission" date="2025-08" db="UniProtKB">
        <authorList>
            <consortium name="RefSeq"/>
        </authorList>
    </citation>
    <scope>IDENTIFICATION</scope>
    <source>
        <tissue evidence="3">Gonad</tissue>
    </source>
</reference>
<sequence>MGITWQDRISNVEVLRRAGMPAMEAMITRSQLRWTGHVIRMSEERLPRDLLYSELREGSRPRGRPRLRYKDTLKRRLGLAGISHQQLETLAIDRAGWRAVVRKSAEAVHREWEHREDKRASRRHAATATKQAS</sequence>
<protein>
    <submittedName>
        <fullName evidence="3">Uncharacterized protein LOC109487145</fullName>
    </submittedName>
</protein>
<dbReference type="GeneID" id="109487145"/>
<dbReference type="KEGG" id="bbel:109487145"/>
<feature type="region of interest" description="Disordered" evidence="1">
    <location>
        <begin position="108"/>
        <end position="133"/>
    </location>
</feature>
<proteinExistence type="predicted"/>
<evidence type="ECO:0000256" key="1">
    <source>
        <dbReference type="SAM" id="MobiDB-lite"/>
    </source>
</evidence>
<evidence type="ECO:0000313" key="3">
    <source>
        <dbReference type="RefSeq" id="XP_019646676.1"/>
    </source>
</evidence>
<accession>A0A6P5AX94</accession>
<keyword evidence="2" id="KW-1185">Reference proteome</keyword>
<evidence type="ECO:0000313" key="2">
    <source>
        <dbReference type="Proteomes" id="UP000515135"/>
    </source>
</evidence>
<name>A0A6P5AX94_BRABE</name>
<organism evidence="2 3">
    <name type="scientific">Branchiostoma belcheri</name>
    <name type="common">Amphioxus</name>
    <dbReference type="NCBI Taxonomy" id="7741"/>
    <lineage>
        <taxon>Eukaryota</taxon>
        <taxon>Metazoa</taxon>
        <taxon>Chordata</taxon>
        <taxon>Cephalochordata</taxon>
        <taxon>Leptocardii</taxon>
        <taxon>Amphioxiformes</taxon>
        <taxon>Branchiostomatidae</taxon>
        <taxon>Branchiostoma</taxon>
    </lineage>
</organism>